<feature type="region of interest" description="Disordered" evidence="1">
    <location>
        <begin position="128"/>
        <end position="150"/>
    </location>
</feature>
<dbReference type="Proteomes" id="UP000293342">
    <property type="component" value="Unassembled WGS sequence"/>
</dbReference>
<sequence length="150" mass="16161">MTPSAVVRRMIEDELSGRADWERGDVEQATAAYLELYGIDSTNPRAAAALNMSRRIDRDPTSGTPNTGQLRALLAELMPVHPEGDADALLLLKLSLSFRRRGWTLSDGVGSFDLGTLDRATRSALVEEMRGRAKPGGVPDYGPVPPADVG</sequence>
<evidence type="ECO:0000313" key="2">
    <source>
        <dbReference type="EMBL" id="TCC51279.1"/>
    </source>
</evidence>
<protein>
    <submittedName>
        <fullName evidence="2">Uncharacterized protein</fullName>
    </submittedName>
</protein>
<dbReference type="RefSeq" id="WP_131513963.1">
    <property type="nucleotide sequence ID" value="NZ_SJKD01000002.1"/>
</dbReference>
<dbReference type="AlphaFoldDB" id="A0A4R0JW81"/>
<evidence type="ECO:0000256" key="1">
    <source>
        <dbReference type="SAM" id="MobiDB-lite"/>
    </source>
</evidence>
<proteinExistence type="predicted"/>
<name>A0A4R0JW81_9ACTN</name>
<gene>
    <name evidence="2" type="ORF">E0H75_14255</name>
</gene>
<evidence type="ECO:0000313" key="3">
    <source>
        <dbReference type="Proteomes" id="UP000293342"/>
    </source>
</evidence>
<accession>A0A4R0JW81</accession>
<reference evidence="2 3" key="1">
    <citation type="submission" date="2019-02" db="EMBL/GenBank/DDBJ databases">
        <title>Kribbella capetownensis sp. nov. and Kribbella speibonae sp. nov., isolated from soil.</title>
        <authorList>
            <person name="Curtis S.M."/>
            <person name="Norton I."/>
            <person name="Everest G.J."/>
            <person name="Meyers P.R."/>
        </authorList>
    </citation>
    <scope>NUCLEOTIDE SEQUENCE [LARGE SCALE GENOMIC DNA]</scope>
    <source>
        <strain evidence="2 3">YM53</strain>
    </source>
</reference>
<organism evidence="2 3">
    <name type="scientific">Kribbella capetownensis</name>
    <dbReference type="NCBI Taxonomy" id="1572659"/>
    <lineage>
        <taxon>Bacteria</taxon>
        <taxon>Bacillati</taxon>
        <taxon>Actinomycetota</taxon>
        <taxon>Actinomycetes</taxon>
        <taxon>Propionibacteriales</taxon>
        <taxon>Kribbellaceae</taxon>
        <taxon>Kribbella</taxon>
    </lineage>
</organism>
<dbReference type="EMBL" id="SJKD01000002">
    <property type="protein sequence ID" value="TCC51279.1"/>
    <property type="molecule type" value="Genomic_DNA"/>
</dbReference>
<keyword evidence="3" id="KW-1185">Reference proteome</keyword>
<comment type="caution">
    <text evidence="2">The sequence shown here is derived from an EMBL/GenBank/DDBJ whole genome shotgun (WGS) entry which is preliminary data.</text>
</comment>